<keyword evidence="2" id="KW-0547">Nucleotide-binding</keyword>
<dbReference type="GO" id="GO:0046872">
    <property type="term" value="F:metal ion binding"/>
    <property type="evidence" value="ECO:0007669"/>
    <property type="project" value="UniProtKB-KW"/>
</dbReference>
<feature type="compositionally biased region" description="Polar residues" evidence="8">
    <location>
        <begin position="445"/>
        <end position="461"/>
    </location>
</feature>
<dbReference type="Proteomes" id="UP000039865">
    <property type="component" value="Unassembled WGS sequence"/>
</dbReference>
<dbReference type="Gene3D" id="3.40.50.300">
    <property type="entry name" value="P-loop containing nucleotide triphosphate hydrolases"/>
    <property type="match status" value="1"/>
</dbReference>
<keyword evidence="4" id="KW-0067">ATP-binding</keyword>
<keyword evidence="10" id="KW-0347">Helicase</keyword>
<evidence type="ECO:0000256" key="1">
    <source>
        <dbReference type="ARBA" id="ARBA00022723"/>
    </source>
</evidence>
<reference evidence="10 11" key="1">
    <citation type="submission" date="2014-06" db="EMBL/GenBank/DDBJ databases">
        <authorList>
            <person name="Swart Estienne"/>
        </authorList>
    </citation>
    <scope>NUCLEOTIDE SEQUENCE [LARGE SCALE GENOMIC DNA]</scope>
    <source>
        <strain evidence="10 11">130c</strain>
    </source>
</reference>
<dbReference type="GO" id="GO:0006139">
    <property type="term" value="P:nucleobase-containing compound metabolic process"/>
    <property type="evidence" value="ECO:0007669"/>
    <property type="project" value="InterPro"/>
</dbReference>
<evidence type="ECO:0000313" key="11">
    <source>
        <dbReference type="Proteomes" id="UP000039865"/>
    </source>
</evidence>
<feature type="region of interest" description="Disordered" evidence="8">
    <location>
        <begin position="433"/>
        <end position="475"/>
    </location>
</feature>
<dbReference type="OrthoDB" id="19182at2759"/>
<dbReference type="PANTHER" id="PTHR11472">
    <property type="entry name" value="DNA REPAIR DEAD HELICASE RAD3/XP-D SUBFAMILY MEMBER"/>
    <property type="match status" value="1"/>
</dbReference>
<dbReference type="SMART" id="SM00491">
    <property type="entry name" value="HELICc2"/>
    <property type="match status" value="1"/>
</dbReference>
<organism evidence="10 11">
    <name type="scientific">Stylonychia lemnae</name>
    <name type="common">Ciliate</name>
    <dbReference type="NCBI Taxonomy" id="5949"/>
    <lineage>
        <taxon>Eukaryota</taxon>
        <taxon>Sar</taxon>
        <taxon>Alveolata</taxon>
        <taxon>Ciliophora</taxon>
        <taxon>Intramacronucleata</taxon>
        <taxon>Spirotrichea</taxon>
        <taxon>Stichotrichia</taxon>
        <taxon>Sporadotrichida</taxon>
        <taxon>Oxytrichidae</taxon>
        <taxon>Stylonychinae</taxon>
        <taxon>Stylonychia</taxon>
    </lineage>
</organism>
<dbReference type="Pfam" id="PF13307">
    <property type="entry name" value="Helicase_C_2"/>
    <property type="match status" value="1"/>
</dbReference>
<keyword evidence="7" id="KW-0539">Nucleus</keyword>
<evidence type="ECO:0000256" key="5">
    <source>
        <dbReference type="ARBA" id="ARBA00023004"/>
    </source>
</evidence>
<dbReference type="EMBL" id="CCKQ01003022">
    <property type="protein sequence ID" value="CDW74129.1"/>
    <property type="molecule type" value="Genomic_DNA"/>
</dbReference>
<dbReference type="GO" id="GO:0003677">
    <property type="term" value="F:DNA binding"/>
    <property type="evidence" value="ECO:0007669"/>
    <property type="project" value="UniProtKB-KW"/>
</dbReference>
<dbReference type="CDD" id="cd18788">
    <property type="entry name" value="SF2_C_XPD"/>
    <property type="match status" value="1"/>
</dbReference>
<evidence type="ECO:0000256" key="7">
    <source>
        <dbReference type="ARBA" id="ARBA00023242"/>
    </source>
</evidence>
<dbReference type="InterPro" id="IPR006555">
    <property type="entry name" value="ATP-dep_Helicase_C"/>
</dbReference>
<dbReference type="InterPro" id="IPR045028">
    <property type="entry name" value="DinG/Rad3-like"/>
</dbReference>
<dbReference type="AlphaFoldDB" id="A0A077ZW80"/>
<evidence type="ECO:0000256" key="2">
    <source>
        <dbReference type="ARBA" id="ARBA00022741"/>
    </source>
</evidence>
<keyword evidence="3" id="KW-0378">Hydrolase</keyword>
<dbReference type="GO" id="GO:0016818">
    <property type="term" value="F:hydrolase activity, acting on acid anhydrides, in phosphorus-containing anhydrides"/>
    <property type="evidence" value="ECO:0007669"/>
    <property type="project" value="InterPro"/>
</dbReference>
<evidence type="ECO:0000256" key="6">
    <source>
        <dbReference type="ARBA" id="ARBA00023125"/>
    </source>
</evidence>
<feature type="region of interest" description="Disordered" evidence="8">
    <location>
        <begin position="245"/>
        <end position="271"/>
    </location>
</feature>
<name>A0A077ZW80_STYLE</name>
<sequence>MNDLDDNKITFSFDKRDDQNFFLAFAKTLSRIFTKVQQGGILVFLPSYTVLKKVHKVWRAHKLFKELFKDREIYIEPQDQVKNNALLVEYKNSIKAKGKAVFIAVCRGKLSEGIDFTDNVARLVIMAGIPYPQIYDPRVITKKDYLDRKYAQQKSQINGNMWYKLQACRAINQAIGRVIRHVNDFGAIILMDERYKSHNIEISKWLNQRKQFYSYLPELESDLERFFIANGCSMEPLKQDEIKFKQGRKRSSKANSKLVIKSNKGTPNSNLQSMQIKYEYDMPNLQNFDSETSSPDKLQSSTVKTEAEQLQERMTIMSSIVSTGFQKASGNMANARLKQEGNRLYRDDYDQGEFFAEKLEFDGEPKQANNQQKNFEKRSEPIIYANNQMTLDHLTVSPNKYIKSDTGDTGQNIQKITPPRKILIEGIKRTSQLTTKGYQKRPYKRNNNATSNEDDSNQLYTETKYRLDNGQNTNQ</sequence>
<evidence type="ECO:0000259" key="9">
    <source>
        <dbReference type="SMART" id="SM00491"/>
    </source>
</evidence>
<evidence type="ECO:0000256" key="8">
    <source>
        <dbReference type="SAM" id="MobiDB-lite"/>
    </source>
</evidence>
<dbReference type="FunFam" id="3.40.50.300:FF:001352">
    <property type="entry name" value="DNA repair helicase"/>
    <property type="match status" value="1"/>
</dbReference>
<evidence type="ECO:0000256" key="4">
    <source>
        <dbReference type="ARBA" id="ARBA00022840"/>
    </source>
</evidence>
<dbReference type="InterPro" id="IPR027417">
    <property type="entry name" value="P-loop_NTPase"/>
</dbReference>
<gene>
    <name evidence="10" type="primary">Contig5663.g6067</name>
    <name evidence="10" type="ORF">STYLEM_3123</name>
</gene>
<evidence type="ECO:0000256" key="3">
    <source>
        <dbReference type="ARBA" id="ARBA00022801"/>
    </source>
</evidence>
<keyword evidence="5" id="KW-0408">Iron</keyword>
<proteinExistence type="predicted"/>
<dbReference type="GO" id="GO:0003678">
    <property type="term" value="F:DNA helicase activity"/>
    <property type="evidence" value="ECO:0007669"/>
    <property type="project" value="TreeGrafter"/>
</dbReference>
<dbReference type="PANTHER" id="PTHR11472:SF34">
    <property type="entry name" value="REGULATOR OF TELOMERE ELONGATION HELICASE 1"/>
    <property type="match status" value="1"/>
</dbReference>
<feature type="domain" description="ATP-dependent helicase C-terminal" evidence="9">
    <location>
        <begin position="48"/>
        <end position="197"/>
    </location>
</feature>
<evidence type="ECO:0000313" key="10">
    <source>
        <dbReference type="EMBL" id="CDW74129.1"/>
    </source>
</evidence>
<protein>
    <submittedName>
        <fullName evidence="10">Regulator of telomere elongation helicase 1 homolog</fullName>
    </submittedName>
</protein>
<accession>A0A077ZW80</accession>
<dbReference type="GO" id="GO:0005524">
    <property type="term" value="F:ATP binding"/>
    <property type="evidence" value="ECO:0007669"/>
    <property type="project" value="UniProtKB-KW"/>
</dbReference>
<keyword evidence="1" id="KW-0479">Metal-binding</keyword>
<keyword evidence="11" id="KW-1185">Reference proteome</keyword>
<keyword evidence="6" id="KW-0238">DNA-binding</keyword>
<dbReference type="InParanoid" id="A0A077ZW80"/>